<comment type="subcellular location">
    <subcellularLocation>
        <location evidence="1 7">Cell membrane</location>
        <topology evidence="1 7">Multi-pass membrane protein</topology>
    </subcellularLocation>
</comment>
<evidence type="ECO:0000256" key="2">
    <source>
        <dbReference type="ARBA" id="ARBA00022448"/>
    </source>
</evidence>
<evidence type="ECO:0000313" key="9">
    <source>
        <dbReference type="EMBL" id="MCZ7408090.1"/>
    </source>
</evidence>
<evidence type="ECO:0000256" key="6">
    <source>
        <dbReference type="ARBA" id="ARBA00023136"/>
    </source>
</evidence>
<dbReference type="Pfam" id="PF00528">
    <property type="entry name" value="BPD_transp_1"/>
    <property type="match status" value="1"/>
</dbReference>
<keyword evidence="2 7" id="KW-0813">Transport</keyword>
<dbReference type="GO" id="GO:0005886">
    <property type="term" value="C:plasma membrane"/>
    <property type="evidence" value="ECO:0007669"/>
    <property type="project" value="UniProtKB-SubCell"/>
</dbReference>
<dbReference type="PANTHER" id="PTHR43163:SF6">
    <property type="entry name" value="DIPEPTIDE TRANSPORT SYSTEM PERMEASE PROTEIN DPPB-RELATED"/>
    <property type="match status" value="1"/>
</dbReference>
<dbReference type="Proteomes" id="UP001141458">
    <property type="component" value="Unassembled WGS sequence"/>
</dbReference>
<organism evidence="9 10">
    <name type="scientific">Parvimonas micra</name>
    <dbReference type="NCBI Taxonomy" id="33033"/>
    <lineage>
        <taxon>Bacteria</taxon>
        <taxon>Bacillati</taxon>
        <taxon>Bacillota</taxon>
        <taxon>Tissierellia</taxon>
        <taxon>Tissierellales</taxon>
        <taxon>Peptoniphilaceae</taxon>
        <taxon>Parvimonas</taxon>
    </lineage>
</organism>
<feature type="transmembrane region" description="Helical" evidence="7">
    <location>
        <begin position="9"/>
        <end position="29"/>
    </location>
</feature>
<dbReference type="CDD" id="cd06261">
    <property type="entry name" value="TM_PBP2"/>
    <property type="match status" value="1"/>
</dbReference>
<sequence length="317" mass="36456">MKKFLIKRFTISLIILLGICVFMFILLQLSPGNPYMDSMKPGMSPEQIENMLIQKGYYDPIYLKFIKWFKDILFFDFGYSIKYGQSVSSLIMERIPNTLFITLPAFTIAILLSIFIGRCVAYKGGFLDKFVDIISGIGISIPTFLFAILFIKWFAFDIKIFQISGTGNLSNKVGMEFILNKIYYAFLPILVLTVIQFSSLVRFVRAFMLSVKKEDYIRTYQGFGMTRYEAYKKIGFRNILPRLLTMIFTEVPNLISGALITETIFVWPGLGKLNYDAVFSRDYPLIMGIIIVISFVVLISNLIADIINYYLDKRIGI</sequence>
<dbReference type="PROSITE" id="PS50928">
    <property type="entry name" value="ABC_TM1"/>
    <property type="match status" value="1"/>
</dbReference>
<dbReference type="RefSeq" id="WP_269721138.1">
    <property type="nucleotide sequence ID" value="NZ_CP101408.1"/>
</dbReference>
<feature type="transmembrane region" description="Helical" evidence="7">
    <location>
        <begin position="133"/>
        <end position="155"/>
    </location>
</feature>
<dbReference type="Gene3D" id="1.10.3720.10">
    <property type="entry name" value="MetI-like"/>
    <property type="match status" value="1"/>
</dbReference>
<keyword evidence="6 7" id="KW-0472">Membrane</keyword>
<evidence type="ECO:0000256" key="1">
    <source>
        <dbReference type="ARBA" id="ARBA00004651"/>
    </source>
</evidence>
<dbReference type="GO" id="GO:0055085">
    <property type="term" value="P:transmembrane transport"/>
    <property type="evidence" value="ECO:0007669"/>
    <property type="project" value="InterPro"/>
</dbReference>
<dbReference type="EMBL" id="JANDZV010000006">
    <property type="protein sequence ID" value="MCZ7408090.1"/>
    <property type="molecule type" value="Genomic_DNA"/>
</dbReference>
<evidence type="ECO:0000256" key="4">
    <source>
        <dbReference type="ARBA" id="ARBA00022692"/>
    </source>
</evidence>
<proteinExistence type="inferred from homology"/>
<evidence type="ECO:0000256" key="5">
    <source>
        <dbReference type="ARBA" id="ARBA00022989"/>
    </source>
</evidence>
<keyword evidence="5 7" id="KW-1133">Transmembrane helix</keyword>
<keyword evidence="3" id="KW-1003">Cell membrane</keyword>
<dbReference type="InterPro" id="IPR035906">
    <property type="entry name" value="MetI-like_sf"/>
</dbReference>
<dbReference type="InterPro" id="IPR000515">
    <property type="entry name" value="MetI-like"/>
</dbReference>
<evidence type="ECO:0000256" key="7">
    <source>
        <dbReference type="RuleBase" id="RU363032"/>
    </source>
</evidence>
<feature type="transmembrane region" description="Helical" evidence="7">
    <location>
        <begin position="182"/>
        <end position="204"/>
    </location>
</feature>
<feature type="transmembrane region" description="Helical" evidence="7">
    <location>
        <begin position="243"/>
        <end position="265"/>
    </location>
</feature>
<dbReference type="SUPFAM" id="SSF161098">
    <property type="entry name" value="MetI-like"/>
    <property type="match status" value="1"/>
</dbReference>
<feature type="transmembrane region" description="Helical" evidence="7">
    <location>
        <begin position="285"/>
        <end position="311"/>
    </location>
</feature>
<keyword evidence="4 7" id="KW-0812">Transmembrane</keyword>
<dbReference type="Pfam" id="PF19300">
    <property type="entry name" value="BPD_transp_1_N"/>
    <property type="match status" value="1"/>
</dbReference>
<gene>
    <name evidence="9" type="ORF">NND69_06980</name>
</gene>
<evidence type="ECO:0000259" key="8">
    <source>
        <dbReference type="PROSITE" id="PS50928"/>
    </source>
</evidence>
<name>A0A9X3K818_9FIRM</name>
<protein>
    <submittedName>
        <fullName evidence="9">ABC transporter permease</fullName>
    </submittedName>
</protein>
<reference evidence="9" key="1">
    <citation type="submission" date="2022-07" db="EMBL/GenBank/DDBJ databases">
        <title>Parvimonas micra travels from the subgingival sulcus of the human oral cavity to the colorectal adenocarcinoma.</title>
        <authorList>
            <person name="Conde-Perez K."/>
            <person name="Buetas E."/>
            <person name="Aja-Macaya P."/>
            <person name="Martin-De Arribas E."/>
            <person name="Iglesias-Corras I."/>
            <person name="Trigo-Tasende N."/>
            <person name="Nasser-Ali M."/>
            <person name="Estevez L.S."/>
            <person name="Rumbo-Feal S."/>
            <person name="Otero-Alen B."/>
            <person name="Noguera J.F."/>
            <person name="Concha A."/>
            <person name="Pardinas-Lopez S."/>
            <person name="Carda-Dieguez M."/>
            <person name="Gomez-Randulfe I."/>
            <person name="Martinez-Lago N."/>
            <person name="Ladra S."/>
            <person name="Aparicio L.A."/>
            <person name="Bou G."/>
            <person name="Mira A."/>
            <person name="Vallejo J.A."/>
            <person name="Poza M."/>
        </authorList>
    </citation>
    <scope>NUCLEOTIDE SEQUENCE</scope>
    <source>
        <strain evidence="9">PM79KC-AC-4</strain>
    </source>
</reference>
<dbReference type="AlphaFoldDB" id="A0A9X3K818"/>
<comment type="caution">
    <text evidence="9">The sequence shown here is derived from an EMBL/GenBank/DDBJ whole genome shotgun (WGS) entry which is preliminary data.</text>
</comment>
<feature type="transmembrane region" description="Helical" evidence="7">
    <location>
        <begin position="99"/>
        <end position="121"/>
    </location>
</feature>
<dbReference type="InterPro" id="IPR045621">
    <property type="entry name" value="BPD_transp_1_N"/>
</dbReference>
<comment type="similarity">
    <text evidence="7">Belongs to the binding-protein-dependent transport system permease family.</text>
</comment>
<feature type="domain" description="ABC transmembrane type-1" evidence="8">
    <location>
        <begin position="95"/>
        <end position="304"/>
    </location>
</feature>
<evidence type="ECO:0000313" key="10">
    <source>
        <dbReference type="Proteomes" id="UP001141458"/>
    </source>
</evidence>
<accession>A0A9X3K818</accession>
<dbReference type="PANTHER" id="PTHR43163">
    <property type="entry name" value="DIPEPTIDE TRANSPORT SYSTEM PERMEASE PROTEIN DPPB-RELATED"/>
    <property type="match status" value="1"/>
</dbReference>
<evidence type="ECO:0000256" key="3">
    <source>
        <dbReference type="ARBA" id="ARBA00022475"/>
    </source>
</evidence>